<organism evidence="1 2">
    <name type="scientific">Lottia gigantea</name>
    <name type="common">Giant owl limpet</name>
    <dbReference type="NCBI Taxonomy" id="225164"/>
    <lineage>
        <taxon>Eukaryota</taxon>
        <taxon>Metazoa</taxon>
        <taxon>Spiralia</taxon>
        <taxon>Lophotrochozoa</taxon>
        <taxon>Mollusca</taxon>
        <taxon>Gastropoda</taxon>
        <taxon>Patellogastropoda</taxon>
        <taxon>Lottioidea</taxon>
        <taxon>Lottiidae</taxon>
        <taxon>Lottia</taxon>
    </lineage>
</organism>
<keyword evidence="2" id="KW-1185">Reference proteome</keyword>
<protein>
    <submittedName>
        <fullName evidence="1">Uncharacterized protein</fullName>
    </submittedName>
</protein>
<name>V4B798_LOTGI</name>
<accession>V4B798</accession>
<dbReference type="AlphaFoldDB" id="V4B798"/>
<reference evidence="1 2" key="1">
    <citation type="journal article" date="2013" name="Nature">
        <title>Insights into bilaterian evolution from three spiralian genomes.</title>
        <authorList>
            <person name="Simakov O."/>
            <person name="Marletaz F."/>
            <person name="Cho S.J."/>
            <person name="Edsinger-Gonzales E."/>
            <person name="Havlak P."/>
            <person name="Hellsten U."/>
            <person name="Kuo D.H."/>
            <person name="Larsson T."/>
            <person name="Lv J."/>
            <person name="Arendt D."/>
            <person name="Savage R."/>
            <person name="Osoegawa K."/>
            <person name="de Jong P."/>
            <person name="Grimwood J."/>
            <person name="Chapman J.A."/>
            <person name="Shapiro H."/>
            <person name="Aerts A."/>
            <person name="Otillar R.P."/>
            <person name="Terry A.Y."/>
            <person name="Boore J.L."/>
            <person name="Grigoriev I.V."/>
            <person name="Lindberg D.R."/>
            <person name="Seaver E.C."/>
            <person name="Weisblat D.A."/>
            <person name="Putnam N.H."/>
            <person name="Rokhsar D.S."/>
        </authorList>
    </citation>
    <scope>NUCLEOTIDE SEQUENCE [LARGE SCALE GENOMIC DNA]</scope>
</reference>
<feature type="non-terminal residue" evidence="1">
    <location>
        <position position="222"/>
    </location>
</feature>
<dbReference type="OMA" id="WISHHEI"/>
<sequence length="222" mass="25922">MASFLEEIKSAKLKKSDHEIKDYSSPKLAGFISKQEITDYQNTCLDVNTEMWLHFLQDITFPSQFCEVKMKEAETFIKIFERLFRNLNPAQIAKVDLWSKLEVEEHEIIDSLSQRLDVVLKDVISRSAEGFAFVKTSSRSPKDAPMAMKRFGEVYKMFLNKLPEEKRQNENDQIVALLQAAFEAMKVSTSKEVMQFMLSSERIYQDLLLALEIKERYHENFV</sequence>
<dbReference type="OrthoDB" id="360540at2759"/>
<dbReference type="HOGENOM" id="CLU_1248067_0_0_1"/>
<dbReference type="KEGG" id="lgi:LOTGIDRAFT_176123"/>
<gene>
    <name evidence="1" type="ORF">LOTGIDRAFT_176123</name>
</gene>
<dbReference type="Proteomes" id="UP000030746">
    <property type="component" value="Unassembled WGS sequence"/>
</dbReference>
<dbReference type="RefSeq" id="XP_009064868.1">
    <property type="nucleotide sequence ID" value="XM_009066620.1"/>
</dbReference>
<dbReference type="STRING" id="225164.V4B798"/>
<dbReference type="CTD" id="20243612"/>
<proteinExistence type="predicted"/>
<evidence type="ECO:0000313" key="2">
    <source>
        <dbReference type="Proteomes" id="UP000030746"/>
    </source>
</evidence>
<dbReference type="EMBL" id="KB203509">
    <property type="protein sequence ID" value="ESO84439.1"/>
    <property type="molecule type" value="Genomic_DNA"/>
</dbReference>
<dbReference type="GeneID" id="20243612"/>
<evidence type="ECO:0000313" key="1">
    <source>
        <dbReference type="EMBL" id="ESO84439.1"/>
    </source>
</evidence>